<dbReference type="GO" id="GO:0015768">
    <property type="term" value="P:maltose transport"/>
    <property type="evidence" value="ECO:0007669"/>
    <property type="project" value="TreeGrafter"/>
</dbReference>
<dbReference type="PANTHER" id="PTHR30061:SF50">
    <property type="entry name" value="MALTOSE_MALTODEXTRIN-BINDING PERIPLASMIC PROTEIN"/>
    <property type="match status" value="1"/>
</dbReference>
<keyword evidence="3" id="KW-0762">Sugar transport</keyword>
<dbReference type="GO" id="GO:0055052">
    <property type="term" value="C:ATP-binding cassette (ABC) transporter complex, substrate-binding subunit-containing"/>
    <property type="evidence" value="ECO:0007669"/>
    <property type="project" value="TreeGrafter"/>
</dbReference>
<reference evidence="6 7" key="1">
    <citation type="submission" date="2019-03" db="EMBL/GenBank/DDBJ databases">
        <title>Genomic Encyclopedia of Type Strains, Phase IV (KMG-IV): sequencing the most valuable type-strain genomes for metagenomic binning, comparative biology and taxonomic classification.</title>
        <authorList>
            <person name="Goeker M."/>
        </authorList>
    </citation>
    <scope>NUCLEOTIDE SEQUENCE [LARGE SCALE GENOMIC DNA]</scope>
    <source>
        <strain evidence="6 7">DSM 100055</strain>
    </source>
</reference>
<dbReference type="InterPro" id="IPR006059">
    <property type="entry name" value="SBP"/>
</dbReference>
<organism evidence="6 7">
    <name type="scientific">Hypnocyclicus thermotrophus</name>
    <dbReference type="NCBI Taxonomy" id="1627895"/>
    <lineage>
        <taxon>Bacteria</taxon>
        <taxon>Fusobacteriati</taxon>
        <taxon>Fusobacteriota</taxon>
        <taxon>Fusobacteriia</taxon>
        <taxon>Fusobacteriales</taxon>
        <taxon>Fusobacteriaceae</taxon>
        <taxon>Hypnocyclicus</taxon>
    </lineage>
</organism>
<keyword evidence="4 5" id="KW-0732">Signal</keyword>
<dbReference type="AlphaFoldDB" id="A0AA46I685"/>
<keyword evidence="2" id="KW-0813">Transport</keyword>
<evidence type="ECO:0000256" key="5">
    <source>
        <dbReference type="SAM" id="SignalP"/>
    </source>
</evidence>
<evidence type="ECO:0000256" key="3">
    <source>
        <dbReference type="ARBA" id="ARBA00022597"/>
    </source>
</evidence>
<feature type="chain" id="PRO_5041449469" evidence="5">
    <location>
        <begin position="25"/>
        <end position="424"/>
    </location>
</feature>
<evidence type="ECO:0000256" key="2">
    <source>
        <dbReference type="ARBA" id="ARBA00022448"/>
    </source>
</evidence>
<evidence type="ECO:0000256" key="4">
    <source>
        <dbReference type="ARBA" id="ARBA00022729"/>
    </source>
</evidence>
<dbReference type="EMBL" id="SOBG01000001">
    <property type="protein sequence ID" value="TDT72279.1"/>
    <property type="molecule type" value="Genomic_DNA"/>
</dbReference>
<evidence type="ECO:0000256" key="1">
    <source>
        <dbReference type="ARBA" id="ARBA00008520"/>
    </source>
</evidence>
<accession>A0AA46I685</accession>
<gene>
    <name evidence="6" type="ORF">EV215_0067</name>
</gene>
<comment type="similarity">
    <text evidence="1">Belongs to the bacterial solute-binding protein 1 family.</text>
</comment>
<feature type="signal peptide" evidence="5">
    <location>
        <begin position="1"/>
        <end position="24"/>
    </location>
</feature>
<evidence type="ECO:0000313" key="6">
    <source>
        <dbReference type="EMBL" id="TDT72279.1"/>
    </source>
</evidence>
<dbReference type="InterPro" id="IPR006060">
    <property type="entry name" value="Maltose/Cyclodextrin-bd"/>
</dbReference>
<dbReference type="Pfam" id="PF13416">
    <property type="entry name" value="SBP_bac_8"/>
    <property type="match status" value="1"/>
</dbReference>
<comment type="caution">
    <text evidence="6">The sequence shown here is derived from an EMBL/GenBank/DDBJ whole genome shotgun (WGS) entry which is preliminary data.</text>
</comment>
<evidence type="ECO:0000313" key="7">
    <source>
        <dbReference type="Proteomes" id="UP000294678"/>
    </source>
</evidence>
<protein>
    <submittedName>
        <fullName evidence="6">Arabinogalactan oligomer/maltooligosaccharide transport system substrate-binding protein</fullName>
    </submittedName>
</protein>
<dbReference type="PANTHER" id="PTHR30061">
    <property type="entry name" value="MALTOSE-BINDING PERIPLASMIC PROTEIN"/>
    <property type="match status" value="1"/>
</dbReference>
<dbReference type="RefSeq" id="WP_134111810.1">
    <property type="nucleotide sequence ID" value="NZ_SOBG01000001.1"/>
</dbReference>
<dbReference type="SUPFAM" id="SSF53850">
    <property type="entry name" value="Periplasmic binding protein-like II"/>
    <property type="match status" value="1"/>
</dbReference>
<dbReference type="Gene3D" id="3.40.190.10">
    <property type="entry name" value="Periplasmic binding protein-like II"/>
    <property type="match status" value="2"/>
</dbReference>
<sequence>MKKKLLTGILATTLLAGLATEANAGLFKKKAKASNESQEIVVWEQMEPTGLEVFTEIVNDFMAQNPNIKVTVTHYPNEELRTNFQNASLAGQGPDIVYGPNDNIGLFIVSDLIKPVDEVVSNEFLSKIEKNSLEAGKINGKYYQIPDMNGNQIALLYNKAMVKEAPKTWDEFYSIAKKYQKVDELNPENSTYGLLYNEKEPYWFIGWYQGYGGRVMDENYNPTLNNEAMVKALQFAYDIRNKYGLGEAGMDYDMSSQLFKQGKAAFLLNGAWSWQEYINAGIDLGIAPMSTLPNGGGNATFYSATKGFSISSSVEEDKYKAIATFFDFVLSPENNAKYAKAQSQAPSVLAARELPEIKNDPLQRASIATIEKTTPMPIVAEMRAIWDAMRPNLEAVINGSLTPAEAAAKMQEDAEYGIRTIRGE</sequence>
<keyword evidence="7" id="KW-1185">Reference proteome</keyword>
<name>A0AA46I685_9FUSO</name>
<dbReference type="GO" id="GO:1901982">
    <property type="term" value="F:maltose binding"/>
    <property type="evidence" value="ECO:0007669"/>
    <property type="project" value="TreeGrafter"/>
</dbReference>
<proteinExistence type="inferred from homology"/>
<dbReference type="Proteomes" id="UP000294678">
    <property type="component" value="Unassembled WGS sequence"/>
</dbReference>
<dbReference type="PRINTS" id="PR00181">
    <property type="entry name" value="MALTOSEBP"/>
</dbReference>
<dbReference type="GO" id="GO:0042956">
    <property type="term" value="P:maltodextrin transmembrane transport"/>
    <property type="evidence" value="ECO:0007669"/>
    <property type="project" value="TreeGrafter"/>
</dbReference>
<dbReference type="GO" id="GO:0015144">
    <property type="term" value="F:carbohydrate transmembrane transporter activity"/>
    <property type="evidence" value="ECO:0007669"/>
    <property type="project" value="InterPro"/>
</dbReference>